<feature type="compositionally biased region" description="Acidic residues" evidence="1">
    <location>
        <begin position="105"/>
        <end position="128"/>
    </location>
</feature>
<protein>
    <submittedName>
        <fullName evidence="2">Uncharacterized protein</fullName>
    </submittedName>
</protein>
<name>A0AAD5MGC6_PARTN</name>
<reference evidence="2" key="1">
    <citation type="submission" date="2021-06" db="EMBL/GenBank/DDBJ databases">
        <title>Parelaphostrongylus tenuis whole genome reference sequence.</title>
        <authorList>
            <person name="Garwood T.J."/>
            <person name="Larsen P.A."/>
            <person name="Fountain-Jones N.M."/>
            <person name="Garbe J.R."/>
            <person name="Macchietto M.G."/>
            <person name="Kania S.A."/>
            <person name="Gerhold R.W."/>
            <person name="Richards J.E."/>
            <person name="Wolf T.M."/>
        </authorList>
    </citation>
    <scope>NUCLEOTIDE SEQUENCE</scope>
    <source>
        <strain evidence="2">MNPRO001-30</strain>
        <tissue evidence="2">Meninges</tissue>
    </source>
</reference>
<accession>A0AAD5MGC6</accession>
<gene>
    <name evidence="2" type="ORF">KIN20_013245</name>
</gene>
<comment type="caution">
    <text evidence="2">The sequence shown here is derived from an EMBL/GenBank/DDBJ whole genome shotgun (WGS) entry which is preliminary data.</text>
</comment>
<evidence type="ECO:0000313" key="3">
    <source>
        <dbReference type="Proteomes" id="UP001196413"/>
    </source>
</evidence>
<dbReference type="AlphaFoldDB" id="A0AAD5MGC6"/>
<dbReference type="Proteomes" id="UP001196413">
    <property type="component" value="Unassembled WGS sequence"/>
</dbReference>
<proteinExistence type="predicted"/>
<organism evidence="2 3">
    <name type="scientific">Parelaphostrongylus tenuis</name>
    <name type="common">Meningeal worm</name>
    <dbReference type="NCBI Taxonomy" id="148309"/>
    <lineage>
        <taxon>Eukaryota</taxon>
        <taxon>Metazoa</taxon>
        <taxon>Ecdysozoa</taxon>
        <taxon>Nematoda</taxon>
        <taxon>Chromadorea</taxon>
        <taxon>Rhabditida</taxon>
        <taxon>Rhabditina</taxon>
        <taxon>Rhabditomorpha</taxon>
        <taxon>Strongyloidea</taxon>
        <taxon>Metastrongylidae</taxon>
        <taxon>Parelaphostrongylus</taxon>
    </lineage>
</organism>
<evidence type="ECO:0000256" key="1">
    <source>
        <dbReference type="SAM" id="MobiDB-lite"/>
    </source>
</evidence>
<feature type="region of interest" description="Disordered" evidence="1">
    <location>
        <begin position="103"/>
        <end position="135"/>
    </location>
</feature>
<evidence type="ECO:0000313" key="2">
    <source>
        <dbReference type="EMBL" id="KAJ1355728.1"/>
    </source>
</evidence>
<dbReference type="EMBL" id="JAHQIW010002561">
    <property type="protein sequence ID" value="KAJ1355728.1"/>
    <property type="molecule type" value="Genomic_DNA"/>
</dbReference>
<keyword evidence="3" id="KW-1185">Reference proteome</keyword>
<sequence length="135" mass="16342">MPLPRNYEDRLWITKILGQITYEEAIRLPHHIDFRPSKKDHTADFLDKWAFKVQWELFNGDFIETWKVEDRLVHLKEINIYKERNNIVEGPSENYRRYYLSTSTSDEDQMDEVCDEDEEVGLSDEDEEHTYLVKK</sequence>